<evidence type="ECO:0000313" key="17">
    <source>
        <dbReference type="EMBL" id="RSL14795.1"/>
    </source>
</evidence>
<dbReference type="GO" id="GO:0005829">
    <property type="term" value="C:cytosol"/>
    <property type="evidence" value="ECO:0007669"/>
    <property type="project" value="TreeGrafter"/>
</dbReference>
<evidence type="ECO:0000256" key="10">
    <source>
        <dbReference type="ARBA" id="ARBA00068570"/>
    </source>
</evidence>
<dbReference type="InterPro" id="IPR038135">
    <property type="entry name" value="Methylthiotransferase_N_sf"/>
</dbReference>
<evidence type="ECO:0000313" key="18">
    <source>
        <dbReference type="Proteomes" id="UP000269669"/>
    </source>
</evidence>
<keyword evidence="7 13" id="KW-0408">Iron</keyword>
<protein>
    <recommendedName>
        <fullName evidence="10 13">tRNA-2-methylthio-N(6)-dimethylallyladenosine synthase</fullName>
        <ecNumber evidence="9 13">2.8.4.3</ecNumber>
    </recommendedName>
    <alternativeName>
        <fullName evidence="12 13">(Dimethylallyl)adenosine tRNA methylthiotransferase MiaB</fullName>
    </alternativeName>
    <alternativeName>
        <fullName evidence="11 13">tRNA-i(6)A37 methylthiotransferase</fullName>
    </alternativeName>
</protein>
<dbReference type="InterPro" id="IPR058240">
    <property type="entry name" value="rSAM_sf"/>
</dbReference>
<feature type="domain" description="TRAM" evidence="14">
    <location>
        <begin position="373"/>
        <end position="440"/>
    </location>
</feature>
<dbReference type="GO" id="GO:0051539">
    <property type="term" value="F:4 iron, 4 sulfur cluster binding"/>
    <property type="evidence" value="ECO:0007669"/>
    <property type="project" value="UniProtKB-UniRule"/>
</dbReference>
<evidence type="ECO:0000256" key="3">
    <source>
        <dbReference type="ARBA" id="ARBA00022490"/>
    </source>
</evidence>
<dbReference type="InterPro" id="IPR007197">
    <property type="entry name" value="rSAM"/>
</dbReference>
<dbReference type="CDD" id="cd01335">
    <property type="entry name" value="Radical_SAM"/>
    <property type="match status" value="1"/>
</dbReference>
<dbReference type="InterPro" id="IPR006638">
    <property type="entry name" value="Elp3/MiaA/NifB-like_rSAM"/>
</dbReference>
<comment type="cofactor">
    <cofactor evidence="13">
        <name>[4Fe-4S] cluster</name>
        <dbReference type="ChEBI" id="CHEBI:49883"/>
    </cofactor>
    <text evidence="13">Binds 2 [4Fe-4S] clusters. One cluster is coordinated with 3 cysteines and an exchangeable S-adenosyl-L-methionine.</text>
</comment>
<comment type="function">
    <text evidence="1 13">Catalyzes the methylthiolation of N6-(dimethylallyl)adenosine (i(6)A), leading to the formation of 2-methylthio-N6-(dimethylallyl)adenosine (ms(2)i(6)A) at position 37 in tRNAs that read codons beginning with uridine.</text>
</comment>
<feature type="binding site" evidence="13">
    <location>
        <position position="48"/>
    </location>
    <ligand>
        <name>[4Fe-4S] cluster</name>
        <dbReference type="ChEBI" id="CHEBI:49883"/>
        <label>1</label>
    </ligand>
</feature>
<dbReference type="GO" id="GO:0046872">
    <property type="term" value="F:metal ion binding"/>
    <property type="evidence" value="ECO:0007669"/>
    <property type="project" value="UniProtKB-KW"/>
</dbReference>
<dbReference type="EMBL" id="RSDW01000001">
    <property type="protein sequence ID" value="RSL14795.1"/>
    <property type="molecule type" value="Genomic_DNA"/>
</dbReference>
<comment type="caution">
    <text evidence="17">The sequence shown here is derived from an EMBL/GenBank/DDBJ whole genome shotgun (WGS) entry which is preliminary data.</text>
</comment>
<dbReference type="RefSeq" id="WP_125483615.1">
    <property type="nucleotide sequence ID" value="NZ_RSDW01000001.1"/>
</dbReference>
<proteinExistence type="inferred from homology"/>
<keyword evidence="6 13" id="KW-0479">Metal-binding</keyword>
<accession>A0A3R9NVQ3</accession>
<dbReference type="InterPro" id="IPR006463">
    <property type="entry name" value="MiaB_methiolase"/>
</dbReference>
<comment type="subunit">
    <text evidence="13">Monomer.</text>
</comment>
<dbReference type="Pfam" id="PF04055">
    <property type="entry name" value="Radical_SAM"/>
    <property type="match status" value="1"/>
</dbReference>
<keyword evidence="4 13" id="KW-0808">Transferase</keyword>
<dbReference type="InterPro" id="IPR020612">
    <property type="entry name" value="Methylthiotransferase_CS"/>
</dbReference>
<reference evidence="17 18" key="1">
    <citation type="submission" date="2018-12" db="EMBL/GenBank/DDBJ databases">
        <title>Sequencing of bacterial isolates from soil warming experiment in Harvard Forest, Massachusetts, USA.</title>
        <authorList>
            <person name="Deangelis K."/>
        </authorList>
    </citation>
    <scope>NUCLEOTIDE SEQUENCE [LARGE SCALE GENOMIC DNA]</scope>
    <source>
        <strain evidence="17 18">EB153</strain>
    </source>
</reference>
<organism evidence="17 18">
    <name type="scientific">Edaphobacter aggregans</name>
    <dbReference type="NCBI Taxonomy" id="570835"/>
    <lineage>
        <taxon>Bacteria</taxon>
        <taxon>Pseudomonadati</taxon>
        <taxon>Acidobacteriota</taxon>
        <taxon>Terriglobia</taxon>
        <taxon>Terriglobales</taxon>
        <taxon>Acidobacteriaceae</taxon>
        <taxon>Edaphobacter</taxon>
    </lineage>
</organism>
<dbReference type="InterPro" id="IPR002792">
    <property type="entry name" value="TRAM_dom"/>
</dbReference>
<evidence type="ECO:0000256" key="2">
    <source>
        <dbReference type="ARBA" id="ARBA00022485"/>
    </source>
</evidence>
<feature type="binding site" evidence="13">
    <location>
        <position position="159"/>
    </location>
    <ligand>
        <name>[4Fe-4S] cluster</name>
        <dbReference type="ChEBI" id="CHEBI:49883"/>
        <label>2</label>
        <note>4Fe-4S-S-AdoMet</note>
    </ligand>
</feature>
<dbReference type="SUPFAM" id="SSF102114">
    <property type="entry name" value="Radical SAM enzymes"/>
    <property type="match status" value="1"/>
</dbReference>
<feature type="binding site" evidence="13">
    <location>
        <position position="12"/>
    </location>
    <ligand>
        <name>[4Fe-4S] cluster</name>
        <dbReference type="ChEBI" id="CHEBI:49883"/>
        <label>1</label>
    </ligand>
</feature>
<dbReference type="PANTHER" id="PTHR43020">
    <property type="entry name" value="CDK5 REGULATORY SUBUNIT-ASSOCIATED PROTEIN 1"/>
    <property type="match status" value="1"/>
</dbReference>
<dbReference type="PANTHER" id="PTHR43020:SF2">
    <property type="entry name" value="MITOCHONDRIAL TRNA METHYLTHIOTRANSFERASE CDK5RAP1"/>
    <property type="match status" value="1"/>
</dbReference>
<keyword evidence="3 13" id="KW-0963">Cytoplasm</keyword>
<dbReference type="FunFam" id="3.80.30.20:FF:000001">
    <property type="entry name" value="tRNA-2-methylthio-N(6)-dimethylallyladenosine synthase 2"/>
    <property type="match status" value="1"/>
</dbReference>
<dbReference type="Gene3D" id="3.80.30.20">
    <property type="entry name" value="tm_1862 like domain"/>
    <property type="match status" value="1"/>
</dbReference>
<dbReference type="Pfam" id="PF00919">
    <property type="entry name" value="UPF0004"/>
    <property type="match status" value="1"/>
</dbReference>
<dbReference type="AlphaFoldDB" id="A0A3R9NVQ3"/>
<dbReference type="GO" id="GO:0035597">
    <property type="term" value="F:tRNA-2-methylthio-N(6)-dimethylallyladenosine(37) synthase activity"/>
    <property type="evidence" value="ECO:0007669"/>
    <property type="project" value="UniProtKB-EC"/>
</dbReference>
<comment type="similarity">
    <text evidence="13">Belongs to the methylthiotransferase family. MiaB subfamily.</text>
</comment>
<dbReference type="InterPro" id="IPR013848">
    <property type="entry name" value="Methylthiotransferase_N"/>
</dbReference>
<dbReference type="SFLD" id="SFLDF00273">
    <property type="entry name" value="(dimethylallyl)adenosine_tRNA"/>
    <property type="match status" value="1"/>
</dbReference>
<gene>
    <name evidence="13" type="primary">miaB</name>
    <name evidence="17" type="ORF">EDE15_0260</name>
</gene>
<evidence type="ECO:0000256" key="5">
    <source>
        <dbReference type="ARBA" id="ARBA00022691"/>
    </source>
</evidence>
<feature type="binding site" evidence="13">
    <location>
        <position position="80"/>
    </location>
    <ligand>
        <name>[4Fe-4S] cluster</name>
        <dbReference type="ChEBI" id="CHEBI:49883"/>
        <label>1</label>
    </ligand>
</feature>
<comment type="catalytic activity">
    <reaction evidence="13">
        <text>N(6)-dimethylallyladenosine(37) in tRNA + (sulfur carrier)-SH + AH2 + 2 S-adenosyl-L-methionine = 2-methylsulfanyl-N(6)-dimethylallyladenosine(37) in tRNA + (sulfur carrier)-H + 5'-deoxyadenosine + L-methionine + A + S-adenosyl-L-homocysteine + 2 H(+)</text>
        <dbReference type="Rhea" id="RHEA:37067"/>
        <dbReference type="Rhea" id="RHEA-COMP:10375"/>
        <dbReference type="Rhea" id="RHEA-COMP:10376"/>
        <dbReference type="Rhea" id="RHEA-COMP:14737"/>
        <dbReference type="Rhea" id="RHEA-COMP:14739"/>
        <dbReference type="ChEBI" id="CHEBI:13193"/>
        <dbReference type="ChEBI" id="CHEBI:15378"/>
        <dbReference type="ChEBI" id="CHEBI:17319"/>
        <dbReference type="ChEBI" id="CHEBI:17499"/>
        <dbReference type="ChEBI" id="CHEBI:29917"/>
        <dbReference type="ChEBI" id="CHEBI:57844"/>
        <dbReference type="ChEBI" id="CHEBI:57856"/>
        <dbReference type="ChEBI" id="CHEBI:59789"/>
        <dbReference type="ChEBI" id="CHEBI:64428"/>
        <dbReference type="ChEBI" id="CHEBI:74415"/>
        <dbReference type="ChEBI" id="CHEBI:74417"/>
        <dbReference type="EC" id="2.8.4.3"/>
    </reaction>
</comment>
<evidence type="ECO:0000256" key="7">
    <source>
        <dbReference type="ARBA" id="ARBA00023004"/>
    </source>
</evidence>
<dbReference type="InterPro" id="IPR023404">
    <property type="entry name" value="rSAM_horseshoe"/>
</dbReference>
<evidence type="ECO:0000256" key="1">
    <source>
        <dbReference type="ARBA" id="ARBA00003234"/>
    </source>
</evidence>
<feature type="domain" description="MTTase N-terminal" evidence="15">
    <location>
        <begin position="3"/>
        <end position="117"/>
    </location>
</feature>
<dbReference type="PROSITE" id="PS50926">
    <property type="entry name" value="TRAM"/>
    <property type="match status" value="1"/>
</dbReference>
<dbReference type="Proteomes" id="UP000269669">
    <property type="component" value="Unassembled WGS sequence"/>
</dbReference>
<dbReference type="SFLD" id="SFLDG01082">
    <property type="entry name" value="B12-binding_domain_containing"/>
    <property type="match status" value="1"/>
</dbReference>
<dbReference type="Gene3D" id="3.40.50.12160">
    <property type="entry name" value="Methylthiotransferase, N-terminal domain"/>
    <property type="match status" value="1"/>
</dbReference>
<feature type="binding site" evidence="13">
    <location>
        <position position="162"/>
    </location>
    <ligand>
        <name>[4Fe-4S] cluster</name>
        <dbReference type="ChEBI" id="CHEBI:49883"/>
        <label>2</label>
        <note>4Fe-4S-S-AdoMet</note>
    </ligand>
</feature>
<dbReference type="InterPro" id="IPR005839">
    <property type="entry name" value="Methylthiotransferase"/>
</dbReference>
<feature type="binding site" evidence="13">
    <location>
        <position position="155"/>
    </location>
    <ligand>
        <name>[4Fe-4S] cluster</name>
        <dbReference type="ChEBI" id="CHEBI:49883"/>
        <label>2</label>
        <note>4Fe-4S-S-AdoMet</note>
    </ligand>
</feature>
<keyword evidence="18" id="KW-1185">Reference proteome</keyword>
<dbReference type="PROSITE" id="PS51449">
    <property type="entry name" value="MTTASE_N"/>
    <property type="match status" value="1"/>
</dbReference>
<evidence type="ECO:0000256" key="11">
    <source>
        <dbReference type="ARBA" id="ARBA00080698"/>
    </source>
</evidence>
<dbReference type="OrthoDB" id="9805215at2"/>
<evidence type="ECO:0000259" key="16">
    <source>
        <dbReference type="PROSITE" id="PS51918"/>
    </source>
</evidence>
<dbReference type="FunFam" id="3.40.50.12160:FF:000003">
    <property type="entry name" value="CDK5 regulatory subunit-associated protein 1"/>
    <property type="match status" value="1"/>
</dbReference>
<keyword evidence="5 13" id="KW-0949">S-adenosyl-L-methionine</keyword>
<sequence>MSKTFYIETFGCQMNVHDSEKVIGTLEHQGYARVQDEADAGLILYNTCSIRDKAEQKVFHRLNEYKRLQGEGKKFAVLGCVAQQEGERIFEKAPYVSLVAGSASYRNLPEMLARLEAGETRITGLDDRQTDLTFETDFTSRSNPHRGYITIIEGCDKFCAYCVVPYTRGKERSRTSASVLVEARKMADLGYTDIQLLGQNVNSWRDPSGRMSFAELLTAIGNISGIRRVRFTTSHPRDFTRDIVQAIDATPALCDHIHLPVQSGSTAVLKAMSREYTRDWYLERMSWIHAAQRDISITSDMIVGFPGETDADFEETITLIDAVKYDAIFAFKFSPRPNTPAVHMADSTPESVKDQRLRILNDRQREIQRTHYARHLDQIVEIMVEGYNPTRNQVIGRSSQNKTVNFTTAQLENSTPPIGSYLPIRITQTMPNCLIGEALPPAGDATPFISINRTPHFVVLN</sequence>
<evidence type="ECO:0000256" key="4">
    <source>
        <dbReference type="ARBA" id="ARBA00022679"/>
    </source>
</evidence>
<name>A0A3R9NVQ3_9BACT</name>
<evidence type="ECO:0000256" key="9">
    <source>
        <dbReference type="ARBA" id="ARBA00033765"/>
    </source>
</evidence>
<dbReference type="EC" id="2.8.4.3" evidence="9 13"/>
<evidence type="ECO:0000259" key="15">
    <source>
        <dbReference type="PROSITE" id="PS51449"/>
    </source>
</evidence>
<evidence type="ECO:0000259" key="14">
    <source>
        <dbReference type="PROSITE" id="PS50926"/>
    </source>
</evidence>
<dbReference type="SMART" id="SM00729">
    <property type="entry name" value="Elp3"/>
    <property type="match status" value="1"/>
</dbReference>
<dbReference type="HAMAP" id="MF_01864">
    <property type="entry name" value="tRNA_metthiotr_MiaB"/>
    <property type="match status" value="1"/>
</dbReference>
<evidence type="ECO:0000256" key="13">
    <source>
        <dbReference type="HAMAP-Rule" id="MF_01864"/>
    </source>
</evidence>
<evidence type="ECO:0000256" key="8">
    <source>
        <dbReference type="ARBA" id="ARBA00023014"/>
    </source>
</evidence>
<dbReference type="PROSITE" id="PS51918">
    <property type="entry name" value="RADICAL_SAM"/>
    <property type="match status" value="1"/>
</dbReference>
<dbReference type="NCBIfam" id="TIGR01574">
    <property type="entry name" value="miaB-methiolase"/>
    <property type="match status" value="1"/>
</dbReference>
<evidence type="ECO:0000256" key="6">
    <source>
        <dbReference type="ARBA" id="ARBA00022723"/>
    </source>
</evidence>
<dbReference type="NCBIfam" id="TIGR00089">
    <property type="entry name" value="MiaB/RimO family radical SAM methylthiotransferase"/>
    <property type="match status" value="1"/>
</dbReference>
<keyword evidence="2 13" id="KW-0004">4Fe-4S</keyword>
<dbReference type="PROSITE" id="PS01278">
    <property type="entry name" value="MTTASE_RADICAL"/>
    <property type="match status" value="1"/>
</dbReference>
<dbReference type="SFLD" id="SFLDS00029">
    <property type="entry name" value="Radical_SAM"/>
    <property type="match status" value="1"/>
</dbReference>
<dbReference type="SFLD" id="SFLDG01061">
    <property type="entry name" value="methylthiotransferase"/>
    <property type="match status" value="1"/>
</dbReference>
<comment type="subcellular location">
    <subcellularLocation>
        <location evidence="13">Cytoplasm</location>
    </subcellularLocation>
</comment>
<feature type="domain" description="Radical SAM core" evidence="16">
    <location>
        <begin position="141"/>
        <end position="370"/>
    </location>
</feature>
<keyword evidence="8 13" id="KW-0411">Iron-sulfur</keyword>
<evidence type="ECO:0000256" key="12">
    <source>
        <dbReference type="ARBA" id="ARBA00081141"/>
    </source>
</evidence>
<keyword evidence="13" id="KW-0819">tRNA processing</keyword>